<evidence type="ECO:0000313" key="1">
    <source>
        <dbReference type="EMBL" id="WUQ10435.1"/>
    </source>
</evidence>
<sequence length="147" mass="16643">MAITVRRDILVGLPLEDLVAYLEDFSRTEEWDPGTVRCMRVGTGPVHVGTMWRNTSRFRGRTSDLLYRLVSAEPDRLLFVGENRTVTATDDLRFRARSATTTLLTYTASLRFKGWARLATPFLRPEFDRLADAVADRLPSAATVHRG</sequence>
<organism evidence="1 2">
    <name type="scientific">Streptomyces virginiae</name>
    <name type="common">Streptomyces cinnamonensis</name>
    <dbReference type="NCBI Taxonomy" id="1961"/>
    <lineage>
        <taxon>Bacteria</taxon>
        <taxon>Bacillati</taxon>
        <taxon>Actinomycetota</taxon>
        <taxon>Actinomycetes</taxon>
        <taxon>Kitasatosporales</taxon>
        <taxon>Streptomycetaceae</taxon>
        <taxon>Streptomyces</taxon>
    </lineage>
</organism>
<dbReference type="InterPro" id="IPR023393">
    <property type="entry name" value="START-like_dom_sf"/>
</dbReference>
<proteinExistence type="predicted"/>
<accession>A0ABZ1T3J8</accession>
<dbReference type="InterPro" id="IPR019587">
    <property type="entry name" value="Polyketide_cyclase/dehydratase"/>
</dbReference>
<dbReference type="Pfam" id="PF10604">
    <property type="entry name" value="Polyketide_cyc2"/>
    <property type="match status" value="1"/>
</dbReference>
<dbReference type="RefSeq" id="WP_328959988.1">
    <property type="nucleotide sequence ID" value="NZ_CP108090.1"/>
</dbReference>
<dbReference type="SUPFAM" id="SSF55961">
    <property type="entry name" value="Bet v1-like"/>
    <property type="match status" value="1"/>
</dbReference>
<reference evidence="1" key="1">
    <citation type="submission" date="2022-10" db="EMBL/GenBank/DDBJ databases">
        <title>The complete genomes of actinobacterial strains from the NBC collection.</title>
        <authorList>
            <person name="Joergensen T.S."/>
            <person name="Alvarez Arevalo M."/>
            <person name="Sterndorff E.B."/>
            <person name="Faurdal D."/>
            <person name="Vuksanovic O."/>
            <person name="Mourched A.-S."/>
            <person name="Charusanti P."/>
            <person name="Shaw S."/>
            <person name="Blin K."/>
            <person name="Weber T."/>
        </authorList>
    </citation>
    <scope>NUCLEOTIDE SEQUENCE</scope>
    <source>
        <strain evidence="1">NBC_00248</strain>
    </source>
</reference>
<gene>
    <name evidence="1" type="ORF">OG517_02750</name>
</gene>
<protein>
    <submittedName>
        <fullName evidence="1">SRPBCC family protein</fullName>
    </submittedName>
</protein>
<dbReference type="EMBL" id="CP108090">
    <property type="protein sequence ID" value="WUQ10435.1"/>
    <property type="molecule type" value="Genomic_DNA"/>
</dbReference>
<dbReference type="Gene3D" id="3.30.530.20">
    <property type="match status" value="1"/>
</dbReference>
<keyword evidence="2" id="KW-1185">Reference proteome</keyword>
<name>A0ABZ1T3J8_STRVG</name>
<evidence type="ECO:0000313" key="2">
    <source>
        <dbReference type="Proteomes" id="UP001432039"/>
    </source>
</evidence>
<dbReference type="Proteomes" id="UP001432039">
    <property type="component" value="Chromosome"/>
</dbReference>